<evidence type="ECO:0000259" key="1">
    <source>
        <dbReference type="Pfam" id="PF13480"/>
    </source>
</evidence>
<feature type="domain" description="BioF2-like acetyltransferase" evidence="1">
    <location>
        <begin position="152"/>
        <end position="296"/>
    </location>
</feature>
<keyword evidence="2" id="KW-0012">Acyltransferase</keyword>
<dbReference type="Proteomes" id="UP001303211">
    <property type="component" value="Chromosome"/>
</dbReference>
<dbReference type="SUPFAM" id="SSF55729">
    <property type="entry name" value="Acyl-CoA N-acyltransferases (Nat)"/>
    <property type="match status" value="1"/>
</dbReference>
<sequence length="360" mass="41023">MATAELNIEGADGWVLDVLVAYVAAIRRVLQAGRMESSLINDVGGPGAAPLRVRFKFMLGEWVFSEWRQAFLPLQQQMPTAQPGWPEIESLLPAHLPADVAGYQLRRTAVDRFPRGVSRQGGWLCYSPRQECLYFVNLAGDFEAYLQRRSPKSRQNLKRSVKRFMDSNPDGFEVFTTPQSMIEFHREAVSISKRTYQSFMLNAGLPDGAEYLHQMQDRAARGEARGYLLREQGTPVAFAWCTAKGDEITYQIIGYLSEYADKSPGTVLLYQIIQDLFALGQYRLFDFGTGSAFYKESFATDKIDFADSYLFRPGIKNSWKLWWLWKTECFSNLVGEALNRMGLKKKIRLLMRRGASRTHG</sequence>
<protein>
    <submittedName>
        <fullName evidence="2">GNAT family N-acetyltransferase</fullName>
        <ecNumber evidence="2">2.3.1.-</ecNumber>
    </submittedName>
</protein>
<evidence type="ECO:0000313" key="2">
    <source>
        <dbReference type="EMBL" id="WOO31440.1"/>
    </source>
</evidence>
<dbReference type="EMBL" id="CP136921">
    <property type="protein sequence ID" value="WOO31440.1"/>
    <property type="molecule type" value="Genomic_DNA"/>
</dbReference>
<name>A0ABZ0IZM7_9BURK</name>
<organism evidence="2 3">
    <name type="scientific">Diaphorobacter limosus</name>
    <dbReference type="NCBI Taxonomy" id="3036128"/>
    <lineage>
        <taxon>Bacteria</taxon>
        <taxon>Pseudomonadati</taxon>
        <taxon>Pseudomonadota</taxon>
        <taxon>Betaproteobacteria</taxon>
        <taxon>Burkholderiales</taxon>
        <taxon>Comamonadaceae</taxon>
        <taxon>Diaphorobacter</taxon>
    </lineage>
</organism>
<dbReference type="RefSeq" id="WP_317700919.1">
    <property type="nucleotide sequence ID" value="NZ_CP136921.1"/>
</dbReference>
<dbReference type="GO" id="GO:0016746">
    <property type="term" value="F:acyltransferase activity"/>
    <property type="evidence" value="ECO:0007669"/>
    <property type="project" value="UniProtKB-KW"/>
</dbReference>
<dbReference type="Gene3D" id="3.40.630.30">
    <property type="match status" value="1"/>
</dbReference>
<keyword evidence="2" id="KW-0808">Transferase</keyword>
<reference evidence="2 3" key="1">
    <citation type="submission" date="2023-03" db="EMBL/GenBank/DDBJ databases">
        <title>Diaphorobacter basophil sp. nov., isolated from a sewage-treatment plant.</title>
        <authorList>
            <person name="Yang K."/>
        </authorList>
    </citation>
    <scope>NUCLEOTIDE SEQUENCE [LARGE SCALE GENOMIC DNA]</scope>
    <source>
        <strain evidence="2 3">Y-1</strain>
    </source>
</reference>
<dbReference type="Pfam" id="PF13480">
    <property type="entry name" value="Acetyltransf_6"/>
    <property type="match status" value="1"/>
</dbReference>
<gene>
    <name evidence="2" type="ORF">P4826_13600</name>
</gene>
<dbReference type="InterPro" id="IPR016181">
    <property type="entry name" value="Acyl_CoA_acyltransferase"/>
</dbReference>
<evidence type="ECO:0000313" key="3">
    <source>
        <dbReference type="Proteomes" id="UP001303211"/>
    </source>
</evidence>
<proteinExistence type="predicted"/>
<accession>A0ABZ0IZM7</accession>
<dbReference type="InterPro" id="IPR038740">
    <property type="entry name" value="BioF2-like_GNAT_dom"/>
</dbReference>
<keyword evidence="3" id="KW-1185">Reference proteome</keyword>
<dbReference type="EC" id="2.3.1.-" evidence="2"/>